<keyword evidence="2" id="KW-0732">Signal</keyword>
<dbReference type="Proteomes" id="UP001430953">
    <property type="component" value="Unassembled WGS sequence"/>
</dbReference>
<evidence type="ECO:0000313" key="3">
    <source>
        <dbReference type="EMBL" id="KAL0124475.1"/>
    </source>
</evidence>
<reference evidence="3 4" key="1">
    <citation type="submission" date="2023-03" db="EMBL/GenBank/DDBJ databases">
        <title>High recombination rates correlate with genetic variation in Cardiocondyla obscurior ants.</title>
        <authorList>
            <person name="Errbii M."/>
        </authorList>
    </citation>
    <scope>NUCLEOTIDE SEQUENCE [LARGE SCALE GENOMIC DNA]</scope>
    <source>
        <strain evidence="3">Alpha-2009</strain>
        <tissue evidence="3">Whole body</tissue>
    </source>
</reference>
<feature type="transmembrane region" description="Helical" evidence="1">
    <location>
        <begin position="12"/>
        <end position="35"/>
    </location>
</feature>
<keyword evidence="1" id="KW-1133">Transmembrane helix</keyword>
<evidence type="ECO:0008006" key="5">
    <source>
        <dbReference type="Google" id="ProtNLM"/>
    </source>
</evidence>
<name>A0AAW2GA36_9HYME</name>
<dbReference type="EMBL" id="JADYXP020000005">
    <property type="protein sequence ID" value="KAL0124475.1"/>
    <property type="molecule type" value="Genomic_DNA"/>
</dbReference>
<gene>
    <name evidence="3" type="ORF">PUN28_006368</name>
</gene>
<organism evidence="3 4">
    <name type="scientific">Cardiocondyla obscurior</name>
    <dbReference type="NCBI Taxonomy" id="286306"/>
    <lineage>
        <taxon>Eukaryota</taxon>
        <taxon>Metazoa</taxon>
        <taxon>Ecdysozoa</taxon>
        <taxon>Arthropoda</taxon>
        <taxon>Hexapoda</taxon>
        <taxon>Insecta</taxon>
        <taxon>Pterygota</taxon>
        <taxon>Neoptera</taxon>
        <taxon>Endopterygota</taxon>
        <taxon>Hymenoptera</taxon>
        <taxon>Apocrita</taxon>
        <taxon>Aculeata</taxon>
        <taxon>Formicoidea</taxon>
        <taxon>Formicidae</taxon>
        <taxon>Myrmicinae</taxon>
        <taxon>Cardiocondyla</taxon>
    </lineage>
</organism>
<sequence length="148" mass="17491">MSGYFGAVPLALFLHLCLPSVSSKYWYILIFILYIHGKKKKLKTYPRYGKEIYITDKKEIFADGAPNKDRLFLGTDTEMRLTVRFRSHTTSLRIIFLTIIPTDWDNFEIRTILRLLNHRGNFFPIDIYFGSTYQWILQIGNRLSLIFV</sequence>
<proteinExistence type="predicted"/>
<keyword evidence="1" id="KW-0812">Transmembrane</keyword>
<dbReference type="AlphaFoldDB" id="A0AAW2GA36"/>
<evidence type="ECO:0000256" key="2">
    <source>
        <dbReference type="SAM" id="SignalP"/>
    </source>
</evidence>
<keyword evidence="4" id="KW-1185">Reference proteome</keyword>
<accession>A0AAW2GA36</accession>
<evidence type="ECO:0000313" key="4">
    <source>
        <dbReference type="Proteomes" id="UP001430953"/>
    </source>
</evidence>
<evidence type="ECO:0000256" key="1">
    <source>
        <dbReference type="SAM" id="Phobius"/>
    </source>
</evidence>
<comment type="caution">
    <text evidence="3">The sequence shown here is derived from an EMBL/GenBank/DDBJ whole genome shotgun (WGS) entry which is preliminary data.</text>
</comment>
<protein>
    <recommendedName>
        <fullName evidence="5">Photosystem I assembly protein Ycf4</fullName>
    </recommendedName>
</protein>
<keyword evidence="1" id="KW-0472">Membrane</keyword>
<feature type="signal peptide" evidence="2">
    <location>
        <begin position="1"/>
        <end position="23"/>
    </location>
</feature>
<feature type="chain" id="PRO_5043811270" description="Photosystem I assembly protein Ycf4" evidence="2">
    <location>
        <begin position="24"/>
        <end position="148"/>
    </location>
</feature>